<dbReference type="GO" id="GO:0016020">
    <property type="term" value="C:membrane"/>
    <property type="evidence" value="ECO:0007669"/>
    <property type="project" value="InterPro"/>
</dbReference>
<evidence type="ECO:0000259" key="4">
    <source>
        <dbReference type="SMART" id="SM00065"/>
    </source>
</evidence>
<sequence length="632" mass="68428">MTTTEITSDSDGASETAAAPRVIPLEQGFWKRLMAADTPRAVAQAWAPLMFGMLDDAEGTAVYLPDGPGGRLRAVASWPEARLPGSALAEAAETALQSDRGVVRGGLNDDGQPTGAIVAIAAPVTLDGVVAGAVGLEFAPRTQADLRAAMRRLQWGAAWMRDALRRDQAQAQGRRYEQAVSALHAVVAVAEREDIATAARAAATDLATRFACDRVSIGFRRLGRTRVVAISHSAQFGKRMTVVRDIAAAMDEAVDQRGVILWPDNSADQPMATHRHARFAETNGVGHVFTAPLYAIDRFVGAITFERPEARPFSEDEVQLLEAVATVLAPVLEEKRRNDRYLITKAVDVTLAHFGRIVGPGHLGRKAFLIAVAALSAFFWYARDVDRVAANAVVEGAVQRIVSAPFDGFIAEAPVRAGDTVTAGQLLVRLEDRELALERLRHATELQRQRIEFDRATAARDRAEAAVRSSQIDQSEAQIALIDKQLERTRILAPFDGIVTSGDLSQSIGGAVGRGDGLLTVAPEGQYRIKLKVDERRIADVAPGQTGALVVTALPDRSFPLVVRKVTPMAEYGDGATTFRVEAELTTPVPDLLSGMDGVAKIDIAERRLIGIWTQPMVDWLRIWAWRWLGLE</sequence>
<dbReference type="Pfam" id="PF25973">
    <property type="entry name" value="BSH_CzcB"/>
    <property type="match status" value="1"/>
</dbReference>
<feature type="domain" description="GAF" evidence="4">
    <location>
        <begin position="194"/>
        <end position="342"/>
    </location>
</feature>
<dbReference type="SUPFAM" id="SSF111369">
    <property type="entry name" value="HlyD-like secretion proteins"/>
    <property type="match status" value="1"/>
</dbReference>
<dbReference type="InterPro" id="IPR050465">
    <property type="entry name" value="UPF0194_transport"/>
</dbReference>
<keyword evidence="3" id="KW-0175">Coiled coil</keyword>
<dbReference type="AlphaFoldDB" id="A0A6B3RM74"/>
<dbReference type="GO" id="GO:0022857">
    <property type="term" value="F:transmembrane transporter activity"/>
    <property type="evidence" value="ECO:0007669"/>
    <property type="project" value="InterPro"/>
</dbReference>
<dbReference type="PANTHER" id="PTHR32347:SF23">
    <property type="entry name" value="BLL5650 PROTEIN"/>
    <property type="match status" value="1"/>
</dbReference>
<keyword evidence="6" id="KW-1185">Reference proteome</keyword>
<evidence type="ECO:0000256" key="3">
    <source>
        <dbReference type="ARBA" id="ARBA00023054"/>
    </source>
</evidence>
<comment type="subcellular location">
    <subcellularLocation>
        <location evidence="1">Cell envelope</location>
    </subcellularLocation>
</comment>
<dbReference type="Pfam" id="PF01590">
    <property type="entry name" value="GAF"/>
    <property type="match status" value="1"/>
</dbReference>
<protein>
    <submittedName>
        <fullName evidence="5">Efflux RND transporter periplasmic adaptor subunit</fullName>
    </submittedName>
</protein>
<organism evidence="5 6">
    <name type="scientific">Pseudotabrizicola algicola</name>
    <dbReference type="NCBI Taxonomy" id="2709381"/>
    <lineage>
        <taxon>Bacteria</taxon>
        <taxon>Pseudomonadati</taxon>
        <taxon>Pseudomonadota</taxon>
        <taxon>Alphaproteobacteria</taxon>
        <taxon>Rhodobacterales</taxon>
        <taxon>Paracoccaceae</taxon>
        <taxon>Pseudotabrizicola</taxon>
    </lineage>
</organism>
<dbReference type="InterPro" id="IPR058647">
    <property type="entry name" value="BSH_CzcB-like"/>
</dbReference>
<comment type="similarity">
    <text evidence="2">Belongs to the membrane fusion protein (MFP) (TC 8.A.1) family.</text>
</comment>
<dbReference type="Gene3D" id="2.40.30.170">
    <property type="match status" value="1"/>
</dbReference>
<dbReference type="InterPro" id="IPR029016">
    <property type="entry name" value="GAF-like_dom_sf"/>
</dbReference>
<dbReference type="InterPro" id="IPR006143">
    <property type="entry name" value="RND_pump_MFP"/>
</dbReference>
<proteinExistence type="inferred from homology"/>
<accession>A0A6B3RM74</accession>
<evidence type="ECO:0000313" key="6">
    <source>
        <dbReference type="Proteomes" id="UP000481421"/>
    </source>
</evidence>
<reference evidence="5 6" key="1">
    <citation type="submission" date="2020-02" db="EMBL/GenBank/DDBJ databases">
        <title>Rhodobacter algicola sp. nov., isolated from microalga culture.</title>
        <authorList>
            <person name="Park C.-Y."/>
        </authorList>
    </citation>
    <scope>NUCLEOTIDE SEQUENCE [LARGE SCALE GENOMIC DNA]</scope>
    <source>
        <strain evidence="5 6">ETT8</strain>
    </source>
</reference>
<comment type="caution">
    <text evidence="5">The sequence shown here is derived from an EMBL/GenBank/DDBJ whole genome shotgun (WGS) entry which is preliminary data.</text>
</comment>
<dbReference type="NCBIfam" id="TIGR01730">
    <property type="entry name" value="RND_mfp"/>
    <property type="match status" value="1"/>
</dbReference>
<dbReference type="GO" id="GO:0030313">
    <property type="term" value="C:cell envelope"/>
    <property type="evidence" value="ECO:0007669"/>
    <property type="project" value="UniProtKB-SubCell"/>
</dbReference>
<dbReference type="Gene3D" id="2.40.50.100">
    <property type="match status" value="1"/>
</dbReference>
<dbReference type="InterPro" id="IPR003018">
    <property type="entry name" value="GAF"/>
</dbReference>
<dbReference type="PANTHER" id="PTHR32347">
    <property type="entry name" value="EFFLUX SYSTEM COMPONENT YKNX-RELATED"/>
    <property type="match status" value="1"/>
</dbReference>
<dbReference type="SUPFAM" id="SSF55781">
    <property type="entry name" value="GAF domain-like"/>
    <property type="match status" value="1"/>
</dbReference>
<evidence type="ECO:0000256" key="2">
    <source>
        <dbReference type="ARBA" id="ARBA00009477"/>
    </source>
</evidence>
<dbReference type="SMART" id="SM00065">
    <property type="entry name" value="GAF"/>
    <property type="match status" value="1"/>
</dbReference>
<dbReference type="RefSeq" id="WP_164611404.1">
    <property type="nucleotide sequence ID" value="NZ_JAAIKE010000003.1"/>
</dbReference>
<name>A0A6B3RM74_9RHOB</name>
<evidence type="ECO:0000256" key="1">
    <source>
        <dbReference type="ARBA" id="ARBA00004196"/>
    </source>
</evidence>
<evidence type="ECO:0000313" key="5">
    <source>
        <dbReference type="EMBL" id="NEX46561.1"/>
    </source>
</evidence>
<dbReference type="Gene3D" id="3.30.450.40">
    <property type="match status" value="1"/>
</dbReference>
<dbReference type="EMBL" id="JAAIKE010000003">
    <property type="protein sequence ID" value="NEX46561.1"/>
    <property type="molecule type" value="Genomic_DNA"/>
</dbReference>
<dbReference type="Proteomes" id="UP000481421">
    <property type="component" value="Unassembled WGS sequence"/>
</dbReference>
<gene>
    <name evidence="5" type="ORF">G3572_10125</name>
</gene>